<feature type="region of interest" description="Disordered" evidence="1">
    <location>
        <begin position="1"/>
        <end position="20"/>
    </location>
</feature>
<feature type="compositionally biased region" description="Low complexity" evidence="1">
    <location>
        <begin position="9"/>
        <end position="20"/>
    </location>
</feature>
<accession>Q1STQ1</accession>
<dbReference type="PANTHER" id="PTHR31286">
    <property type="entry name" value="GLYCINE-RICH CELL WALL STRUCTURAL PROTEIN 1.8-LIKE"/>
    <property type="match status" value="1"/>
</dbReference>
<protein>
    <submittedName>
        <fullName evidence="2">N-6 Adenine-specific DNA methylase</fullName>
    </submittedName>
</protein>
<dbReference type="AlphaFoldDB" id="Q1STQ1"/>
<dbReference type="PANTHER" id="PTHR31286:SF60">
    <property type="entry name" value="PROTEIN, PUTATIVE-RELATED"/>
    <property type="match status" value="1"/>
</dbReference>
<reference evidence="2" key="1">
    <citation type="submission" date="2006-03" db="EMBL/GenBank/DDBJ databases">
        <authorList>
            <person name="Shaull S."/>
            <person name="Lin S."/>
            <person name="Dixon R."/>
            <person name="May G."/>
            <person name="Sumner L."/>
            <person name="Gonzales B."/>
            <person name="Cook D."/>
            <person name="Kim D."/>
            <person name="Roe B.A."/>
        </authorList>
    </citation>
    <scope>NUCLEOTIDE SEQUENCE</scope>
</reference>
<dbReference type="GO" id="GO:0032259">
    <property type="term" value="P:methylation"/>
    <property type="evidence" value="ECO:0007669"/>
    <property type="project" value="UniProtKB-KW"/>
</dbReference>
<feature type="compositionally biased region" description="Polar residues" evidence="1">
    <location>
        <begin position="457"/>
        <end position="472"/>
    </location>
</feature>
<dbReference type="GO" id="GO:0008168">
    <property type="term" value="F:methyltransferase activity"/>
    <property type="evidence" value="ECO:0007669"/>
    <property type="project" value="UniProtKB-KW"/>
</dbReference>
<proteinExistence type="predicted"/>
<sequence length="532" mass="59773">MPFDWQAELAPTAAPTPAPRLQLPQLTAPAARLVSTPTFAQILTATTSSQESEEPLPQPSIKGKQLSIKISQPIYEKGVDYCKRNLRGRLILNKGDKPYTSSEIHQRLQKLWNTAAPWSLLSLGRGYYEFYFASESDMRYVWANGTTILKPGVLRLFEWRKDFNMHRQKNTHAQVWIRWIELPQEYSMDRTLREISSAVGTPLLIDNATSKRLYGHYTRILVDMDCSKKLYYEILVEREGSSFPVEVVYEWMPDYCTHCQSLGHLVTNCRWLYPKKHVQEPVAIIDKGKTKEPVKKKDWVPLQTNPSGIGSSNAFAALEMTNTTETKIVKNIADNTFCFPLQNVVDHVLQRKMLQLAEPVLTLATNEVQDDELIAEGDGVQSGSATASPVVSEIPVISAEQNIEQDQLYDEGVAANLHGAGLTADVTLDGEVLATESSDDDVIDVDKTSAAMDGIPSPSSQRAEGMTHTNPRIQRDLDLWQKVKDYDRRAAENPPFVQVLSKKQQQMLRKHQFDGKAPYKTRSKGGTSPPAQ</sequence>
<keyword evidence="2" id="KW-0808">Transferase</keyword>
<dbReference type="EMBL" id="AC136139">
    <property type="protein sequence ID" value="ABE93038.1"/>
    <property type="molecule type" value="Genomic_DNA"/>
</dbReference>
<evidence type="ECO:0000256" key="1">
    <source>
        <dbReference type="SAM" id="MobiDB-lite"/>
    </source>
</evidence>
<dbReference type="InterPro" id="IPR040256">
    <property type="entry name" value="At4g02000-like"/>
</dbReference>
<organism evidence="2">
    <name type="scientific">Medicago truncatula</name>
    <name type="common">Barrel medic</name>
    <name type="synonym">Medicago tribuloides</name>
    <dbReference type="NCBI Taxonomy" id="3880"/>
    <lineage>
        <taxon>Eukaryota</taxon>
        <taxon>Viridiplantae</taxon>
        <taxon>Streptophyta</taxon>
        <taxon>Embryophyta</taxon>
        <taxon>Tracheophyta</taxon>
        <taxon>Spermatophyta</taxon>
        <taxon>Magnoliopsida</taxon>
        <taxon>eudicotyledons</taxon>
        <taxon>Gunneridae</taxon>
        <taxon>Pentapetalae</taxon>
        <taxon>rosids</taxon>
        <taxon>fabids</taxon>
        <taxon>Fabales</taxon>
        <taxon>Fabaceae</taxon>
        <taxon>Papilionoideae</taxon>
        <taxon>50 kb inversion clade</taxon>
        <taxon>NPAAA clade</taxon>
        <taxon>Hologalegina</taxon>
        <taxon>IRL clade</taxon>
        <taxon>Trifolieae</taxon>
        <taxon>Medicago</taxon>
    </lineage>
</organism>
<evidence type="ECO:0000313" key="2">
    <source>
        <dbReference type="EMBL" id="ABE93038.1"/>
    </source>
</evidence>
<reference evidence="2" key="2">
    <citation type="submission" date="2007-04" db="EMBL/GenBank/DDBJ databases">
        <authorList>
            <consortium name="The International Medicago Genome Annotation Group"/>
        </authorList>
    </citation>
    <scope>NUCLEOTIDE SEQUENCE</scope>
</reference>
<name>Q1STQ1_MEDTR</name>
<feature type="region of interest" description="Disordered" evidence="1">
    <location>
        <begin position="501"/>
        <end position="532"/>
    </location>
</feature>
<feature type="region of interest" description="Disordered" evidence="1">
    <location>
        <begin position="449"/>
        <end position="472"/>
    </location>
</feature>
<keyword evidence="2" id="KW-0489">Methyltransferase</keyword>
<gene>
    <name evidence="2" type="ORF">MtrDRAFT_AC136139g10v2</name>
</gene>